<feature type="transmembrane region" description="Helical" evidence="1">
    <location>
        <begin position="124"/>
        <end position="142"/>
    </location>
</feature>
<accession>A0A1W1CPU7</accession>
<name>A0A1W1CPU7_9ZZZZ</name>
<gene>
    <name evidence="2" type="ORF">MNB_SM-4-942</name>
</gene>
<feature type="transmembrane region" description="Helical" evidence="1">
    <location>
        <begin position="27"/>
        <end position="50"/>
    </location>
</feature>
<keyword evidence="1" id="KW-0472">Membrane</keyword>
<sequence length="171" mass="19072">MSILQRTTSILLISEALVLSSTLYSKVFFINVQVAYLSSLFVIVGASLAYKKMVITKVDSETYEDDRDLLDTIEDPHGLYDDEPINEVPPEELDLKTIVKEEKAKIKTFSVSSIKHGVRGSVSMYRIVPYIFLVLGFIALKNNNILDLSVYLPSLLIGIVVGSFVSKEIAH</sequence>
<proteinExistence type="predicted"/>
<protein>
    <submittedName>
        <fullName evidence="2">Uncharacterized protein</fullName>
    </submittedName>
</protein>
<feature type="transmembrane region" description="Helical" evidence="1">
    <location>
        <begin position="148"/>
        <end position="166"/>
    </location>
</feature>
<evidence type="ECO:0000256" key="1">
    <source>
        <dbReference type="SAM" id="Phobius"/>
    </source>
</evidence>
<organism evidence="2">
    <name type="scientific">hydrothermal vent metagenome</name>
    <dbReference type="NCBI Taxonomy" id="652676"/>
    <lineage>
        <taxon>unclassified sequences</taxon>
        <taxon>metagenomes</taxon>
        <taxon>ecological metagenomes</taxon>
    </lineage>
</organism>
<dbReference type="AlphaFoldDB" id="A0A1W1CPU7"/>
<keyword evidence="1" id="KW-0812">Transmembrane</keyword>
<keyword evidence="1" id="KW-1133">Transmembrane helix</keyword>
<dbReference type="EMBL" id="FPHF01000100">
    <property type="protein sequence ID" value="SFV67794.1"/>
    <property type="molecule type" value="Genomic_DNA"/>
</dbReference>
<reference evidence="2" key="1">
    <citation type="submission" date="2016-10" db="EMBL/GenBank/DDBJ databases">
        <authorList>
            <person name="de Groot N.N."/>
        </authorList>
    </citation>
    <scope>NUCLEOTIDE SEQUENCE</scope>
</reference>
<evidence type="ECO:0000313" key="2">
    <source>
        <dbReference type="EMBL" id="SFV67794.1"/>
    </source>
</evidence>